<dbReference type="Pfam" id="PF00675">
    <property type="entry name" value="Peptidase_M16"/>
    <property type="match status" value="2"/>
</dbReference>
<dbReference type="PANTHER" id="PTHR11851:SF49">
    <property type="entry name" value="MITOCHONDRIAL-PROCESSING PEPTIDASE SUBUNIT ALPHA"/>
    <property type="match status" value="1"/>
</dbReference>
<keyword evidence="2" id="KW-0732">Signal</keyword>
<dbReference type="OrthoDB" id="9762027at2"/>
<name>A0A143PSC6_LUTPR</name>
<reference evidence="6" key="2">
    <citation type="submission" date="2016-04" db="EMBL/GenBank/DDBJ databases">
        <title>First Complete Genome Sequence of a Subdivision 6 Acidobacterium.</title>
        <authorList>
            <person name="Huang S."/>
            <person name="Vieira S."/>
            <person name="Bunk B."/>
            <person name="Riedel T."/>
            <person name="Sproeer C."/>
            <person name="Overmann J."/>
        </authorList>
    </citation>
    <scope>NUCLEOTIDE SEQUENCE [LARGE SCALE GENOMIC DNA]</scope>
    <source>
        <strain evidence="6">DSM 100886 HEG_-6_39</strain>
    </source>
</reference>
<proteinExistence type="inferred from homology"/>
<evidence type="ECO:0000256" key="1">
    <source>
        <dbReference type="ARBA" id="ARBA00007261"/>
    </source>
</evidence>
<dbReference type="Gene3D" id="3.30.830.10">
    <property type="entry name" value="Metalloenzyme, LuxS/M16 peptidase-like"/>
    <property type="match status" value="3"/>
</dbReference>
<dbReference type="InterPro" id="IPR011765">
    <property type="entry name" value="Pept_M16_N"/>
</dbReference>
<dbReference type="SUPFAM" id="SSF63411">
    <property type="entry name" value="LuxS/MPP-like metallohydrolase"/>
    <property type="match status" value="2"/>
</dbReference>
<dbReference type="AlphaFoldDB" id="A0A143PSC6"/>
<dbReference type="InterPro" id="IPR011249">
    <property type="entry name" value="Metalloenz_LuxS/M16"/>
</dbReference>
<feature type="chain" id="PRO_5007511929" evidence="2">
    <location>
        <begin position="29"/>
        <end position="510"/>
    </location>
</feature>
<keyword evidence="5" id="KW-0645">Protease</keyword>
<organism evidence="5 6">
    <name type="scientific">Luteitalea pratensis</name>
    <dbReference type="NCBI Taxonomy" id="1855912"/>
    <lineage>
        <taxon>Bacteria</taxon>
        <taxon>Pseudomonadati</taxon>
        <taxon>Acidobacteriota</taxon>
        <taxon>Vicinamibacteria</taxon>
        <taxon>Vicinamibacterales</taxon>
        <taxon>Vicinamibacteraceae</taxon>
        <taxon>Luteitalea</taxon>
    </lineage>
</organism>
<dbReference type="InterPro" id="IPR007863">
    <property type="entry name" value="Peptidase_M16_C"/>
</dbReference>
<dbReference type="Pfam" id="PF05193">
    <property type="entry name" value="Peptidase_M16_C"/>
    <property type="match status" value="1"/>
</dbReference>
<dbReference type="PANTHER" id="PTHR11851">
    <property type="entry name" value="METALLOPROTEASE"/>
    <property type="match status" value="1"/>
</dbReference>
<dbReference type="STRING" id="1855912.LuPra_04888"/>
<comment type="similarity">
    <text evidence="1">Belongs to the peptidase M16 family.</text>
</comment>
<dbReference type="GO" id="GO:0006508">
    <property type="term" value="P:proteolysis"/>
    <property type="evidence" value="ECO:0007669"/>
    <property type="project" value="UniProtKB-KW"/>
</dbReference>
<evidence type="ECO:0000313" key="6">
    <source>
        <dbReference type="Proteomes" id="UP000076079"/>
    </source>
</evidence>
<dbReference type="GO" id="GO:0008233">
    <property type="term" value="F:peptidase activity"/>
    <property type="evidence" value="ECO:0007669"/>
    <property type="project" value="UniProtKB-KW"/>
</dbReference>
<dbReference type="KEGG" id="abac:LuPra_04888"/>
<keyword evidence="6" id="KW-1185">Reference proteome</keyword>
<feature type="signal peptide" evidence="2">
    <location>
        <begin position="1"/>
        <end position="28"/>
    </location>
</feature>
<sequence length="510" mass="56547" precursor="true">MQFSLRGWRAVCAAVVVLAIAGVGSVSAQDLASFEKRLTVHTLPNGYTFLILERPGAPVFSFATRVDVGSAQEVPGITGLAHMFEHMAFKGTPRLGTKDFAREKVALDELEAAYQAYERARAAVKPDQAEVDRLLKAFKDKEAAAQEFVIANAFDEALSREGGVGLNASTSAEATTYYYSLPTNKFELFAYLESERFIHPVFREFYKERDVVMEERRQRTESQPIGKLIERMLATAFLAHPYKQPTVGYMSDLQRFTLTDAEAFFKKYYVPANMVTAIVGNVKAAEIIPILDKYFGRLPKGEKPAPLRTLEPPQSAELTITLREKSQPIYIEGYHKPSALHPDDAVYDAIAEILGRGRTSRLYTSLVEKQKLAVQAQVGGGLPGVKYPHLFVALAVPARGISNDKVAEALHVELSRMATEDVTDEELARFKTRAKADLIRSLDSNSGLAEQLVTYHTLTGDWRDIFKYIERTDAVSKADIRRVAADVFKVTNRTVARLENDAAPAAGGTR</sequence>
<evidence type="ECO:0000256" key="2">
    <source>
        <dbReference type="SAM" id="SignalP"/>
    </source>
</evidence>
<dbReference type="RefSeq" id="WP_110174851.1">
    <property type="nucleotide sequence ID" value="NZ_CP015136.1"/>
</dbReference>
<dbReference type="GO" id="GO:0046872">
    <property type="term" value="F:metal ion binding"/>
    <property type="evidence" value="ECO:0007669"/>
    <property type="project" value="InterPro"/>
</dbReference>
<reference evidence="5 6" key="1">
    <citation type="journal article" date="2016" name="Genome Announc.">
        <title>First Complete Genome Sequence of a Subdivision 6 Acidobacterium Strain.</title>
        <authorList>
            <person name="Huang S."/>
            <person name="Vieira S."/>
            <person name="Bunk B."/>
            <person name="Riedel T."/>
            <person name="Sproer C."/>
            <person name="Overmann J."/>
        </authorList>
    </citation>
    <scope>NUCLEOTIDE SEQUENCE [LARGE SCALE GENOMIC DNA]</scope>
    <source>
        <strain evidence="6">DSM 100886 HEG_-6_39</strain>
    </source>
</reference>
<feature type="domain" description="Peptidase M16 N-terminal" evidence="3">
    <location>
        <begin position="152"/>
        <end position="247"/>
    </location>
</feature>
<evidence type="ECO:0000313" key="5">
    <source>
        <dbReference type="EMBL" id="AMY11637.1"/>
    </source>
</evidence>
<gene>
    <name evidence="5" type="ORF">LuPra_04888</name>
</gene>
<keyword evidence="5" id="KW-0378">Hydrolase</keyword>
<protein>
    <submittedName>
        <fullName evidence="5">Protease3</fullName>
    </submittedName>
</protein>
<dbReference type="EMBL" id="CP015136">
    <property type="protein sequence ID" value="AMY11637.1"/>
    <property type="molecule type" value="Genomic_DNA"/>
</dbReference>
<evidence type="ECO:0000259" key="4">
    <source>
        <dbReference type="Pfam" id="PF05193"/>
    </source>
</evidence>
<accession>A0A143PSC6</accession>
<feature type="domain" description="Peptidase M16 N-terminal" evidence="3">
    <location>
        <begin position="54"/>
        <end position="138"/>
    </location>
</feature>
<evidence type="ECO:0000259" key="3">
    <source>
        <dbReference type="Pfam" id="PF00675"/>
    </source>
</evidence>
<dbReference type="Proteomes" id="UP000076079">
    <property type="component" value="Chromosome"/>
</dbReference>
<dbReference type="InterPro" id="IPR050361">
    <property type="entry name" value="MPP/UQCRC_Complex"/>
</dbReference>
<feature type="domain" description="Peptidase M16 C-terminal" evidence="4">
    <location>
        <begin position="256"/>
        <end position="432"/>
    </location>
</feature>
<dbReference type="PATRIC" id="fig|1813736.3.peg.5146"/>